<evidence type="ECO:0000256" key="1">
    <source>
        <dbReference type="SAM" id="MobiDB-lite"/>
    </source>
</evidence>
<name>A0A4Z2F5P6_9TELE</name>
<sequence length="162" mass="18205">MRSSGVADARNRFECGGGFDDVAHEEQSLSLEHRYDDIRKQCRRGGGAEHQGSEHSTGSCESGRRWQLKGQLKEKRSRARLHCCSAEEQTERQGCSTPPRALHWGRNIPHSSRRRGSKHASSISTWTEGRRRKEEEPVSLGNGCVVVSRRHRGGVRRSCVGE</sequence>
<organism evidence="2 3">
    <name type="scientific">Liparis tanakae</name>
    <name type="common">Tanaka's snailfish</name>
    <dbReference type="NCBI Taxonomy" id="230148"/>
    <lineage>
        <taxon>Eukaryota</taxon>
        <taxon>Metazoa</taxon>
        <taxon>Chordata</taxon>
        <taxon>Craniata</taxon>
        <taxon>Vertebrata</taxon>
        <taxon>Euteleostomi</taxon>
        <taxon>Actinopterygii</taxon>
        <taxon>Neopterygii</taxon>
        <taxon>Teleostei</taxon>
        <taxon>Neoteleostei</taxon>
        <taxon>Acanthomorphata</taxon>
        <taxon>Eupercaria</taxon>
        <taxon>Perciformes</taxon>
        <taxon>Cottioidei</taxon>
        <taxon>Cottales</taxon>
        <taxon>Liparidae</taxon>
        <taxon>Liparis</taxon>
    </lineage>
</organism>
<dbReference type="EMBL" id="SRLO01001665">
    <property type="protein sequence ID" value="TNN36074.1"/>
    <property type="molecule type" value="Genomic_DNA"/>
</dbReference>
<evidence type="ECO:0000313" key="2">
    <source>
        <dbReference type="EMBL" id="TNN36074.1"/>
    </source>
</evidence>
<keyword evidence="3" id="KW-1185">Reference proteome</keyword>
<dbReference type="AlphaFoldDB" id="A0A4Z2F5P6"/>
<dbReference type="Proteomes" id="UP000314294">
    <property type="component" value="Unassembled WGS sequence"/>
</dbReference>
<accession>A0A4Z2F5P6</accession>
<feature type="region of interest" description="Disordered" evidence="1">
    <location>
        <begin position="93"/>
        <end position="140"/>
    </location>
</feature>
<feature type="region of interest" description="Disordered" evidence="1">
    <location>
        <begin position="42"/>
        <end position="66"/>
    </location>
</feature>
<gene>
    <name evidence="2" type="ORF">EYF80_053766</name>
</gene>
<protein>
    <submittedName>
        <fullName evidence="2">Uncharacterized protein</fullName>
    </submittedName>
</protein>
<reference evidence="2 3" key="1">
    <citation type="submission" date="2019-03" db="EMBL/GenBank/DDBJ databases">
        <title>First draft genome of Liparis tanakae, snailfish: a comprehensive survey of snailfish specific genes.</title>
        <authorList>
            <person name="Kim W."/>
            <person name="Song I."/>
            <person name="Jeong J.-H."/>
            <person name="Kim D."/>
            <person name="Kim S."/>
            <person name="Ryu S."/>
            <person name="Song J.Y."/>
            <person name="Lee S.K."/>
        </authorList>
    </citation>
    <scope>NUCLEOTIDE SEQUENCE [LARGE SCALE GENOMIC DNA]</scope>
    <source>
        <tissue evidence="2">Muscle</tissue>
    </source>
</reference>
<proteinExistence type="predicted"/>
<evidence type="ECO:0000313" key="3">
    <source>
        <dbReference type="Proteomes" id="UP000314294"/>
    </source>
</evidence>
<comment type="caution">
    <text evidence="2">The sequence shown here is derived from an EMBL/GenBank/DDBJ whole genome shotgun (WGS) entry which is preliminary data.</text>
</comment>
<feature type="region of interest" description="Disordered" evidence="1">
    <location>
        <begin position="1"/>
        <end position="20"/>
    </location>
</feature>